<feature type="region of interest" description="Disordered" evidence="4">
    <location>
        <begin position="1"/>
        <end position="84"/>
    </location>
</feature>
<accession>A0A931IHN7</accession>
<dbReference type="SUPFAM" id="SSF102462">
    <property type="entry name" value="Peptidyl-tRNA hydrolase II"/>
    <property type="match status" value="1"/>
</dbReference>
<keyword evidence="6" id="KW-1185">Reference proteome</keyword>
<comment type="catalytic activity">
    <reaction evidence="3">
        <text>an N-acyl-L-alpha-aminoacyl-tRNA + H2O = an N-acyl-L-amino acid + a tRNA + H(+)</text>
        <dbReference type="Rhea" id="RHEA:54448"/>
        <dbReference type="Rhea" id="RHEA-COMP:10123"/>
        <dbReference type="Rhea" id="RHEA-COMP:13883"/>
        <dbReference type="ChEBI" id="CHEBI:15377"/>
        <dbReference type="ChEBI" id="CHEBI:15378"/>
        <dbReference type="ChEBI" id="CHEBI:59874"/>
        <dbReference type="ChEBI" id="CHEBI:78442"/>
        <dbReference type="ChEBI" id="CHEBI:138191"/>
        <dbReference type="EC" id="3.1.1.29"/>
    </reaction>
</comment>
<dbReference type="EC" id="3.1.1.29" evidence="1"/>
<evidence type="ECO:0000256" key="2">
    <source>
        <dbReference type="ARBA" id="ARBA00022801"/>
    </source>
</evidence>
<feature type="compositionally biased region" description="Low complexity" evidence="4">
    <location>
        <begin position="37"/>
        <end position="53"/>
    </location>
</feature>
<dbReference type="EMBL" id="JADMLG010000027">
    <property type="protein sequence ID" value="MBH0781619.1"/>
    <property type="molecule type" value="Genomic_DNA"/>
</dbReference>
<evidence type="ECO:0000313" key="6">
    <source>
        <dbReference type="Proteomes" id="UP000655751"/>
    </source>
</evidence>
<dbReference type="InterPro" id="IPR023476">
    <property type="entry name" value="Pep_tRNA_hydro_II_dom_sf"/>
</dbReference>
<evidence type="ECO:0000313" key="5">
    <source>
        <dbReference type="EMBL" id="MBH0781619.1"/>
    </source>
</evidence>
<protein>
    <recommendedName>
        <fullName evidence="1">peptidyl-tRNA hydrolase</fullName>
        <ecNumber evidence="1">3.1.1.29</ecNumber>
    </recommendedName>
</protein>
<gene>
    <name evidence="5" type="ORF">IT779_35640</name>
</gene>
<dbReference type="InterPro" id="IPR002833">
    <property type="entry name" value="PTH2"/>
</dbReference>
<name>A0A931IHN7_9NOCA</name>
<proteinExistence type="predicted"/>
<dbReference type="Gene3D" id="3.40.1490.10">
    <property type="entry name" value="Bit1"/>
    <property type="match status" value="1"/>
</dbReference>
<evidence type="ECO:0000256" key="4">
    <source>
        <dbReference type="SAM" id="MobiDB-lite"/>
    </source>
</evidence>
<dbReference type="Proteomes" id="UP000655751">
    <property type="component" value="Unassembled WGS sequence"/>
</dbReference>
<keyword evidence="2 5" id="KW-0378">Hydrolase</keyword>
<organism evidence="5 6">
    <name type="scientific">Nocardia bovistercoris</name>
    <dbReference type="NCBI Taxonomy" id="2785916"/>
    <lineage>
        <taxon>Bacteria</taxon>
        <taxon>Bacillati</taxon>
        <taxon>Actinomycetota</taxon>
        <taxon>Actinomycetes</taxon>
        <taxon>Mycobacteriales</taxon>
        <taxon>Nocardiaceae</taxon>
        <taxon>Nocardia</taxon>
    </lineage>
</organism>
<dbReference type="Pfam" id="PF01981">
    <property type="entry name" value="PTH2"/>
    <property type="match status" value="1"/>
</dbReference>
<sequence>MGPKDSTAIANSTAGDAVSADEAATESAGAEDLPDTGGSVVAGNSAVAGNSGATTVSANAGDSAGAGRSPVTGNASGTEDPIGGRAPVVARDVAAAQGSAVPAGSVHAEDTAGRWDSADPTAEFRALHAELARGYGGAGDPDDPDLVQAMQMVLHLPKVDPPARSAVLAAAAAAAVAVCLDERSGPGGVWEARYLAWKRARIRKVARRARGAQWRAAHEVDGVTVEIGGALARALAPSTVGAVDARIRRLQIGGTDLAHDEPGPPDPEFPVLWVDPRLGMTVGKAAAQVGHASMLLAGALPLEAVWRWSRAGFACSVRDADARQWAALTDRVAAGAAVAVRDAGFTEIAPGSLTVIAVPPQAPAP</sequence>
<evidence type="ECO:0000256" key="3">
    <source>
        <dbReference type="ARBA" id="ARBA00048707"/>
    </source>
</evidence>
<comment type="caution">
    <text evidence="5">The sequence shown here is derived from an EMBL/GenBank/DDBJ whole genome shotgun (WGS) entry which is preliminary data.</text>
</comment>
<reference evidence="5" key="1">
    <citation type="submission" date="2020-11" db="EMBL/GenBank/DDBJ databases">
        <title>Nocardia NEAU-351.nov., a novel actinomycete isolated from the cow dung.</title>
        <authorList>
            <person name="Zhang X."/>
        </authorList>
    </citation>
    <scope>NUCLEOTIDE SEQUENCE</scope>
    <source>
        <strain evidence="5">NEAU-351</strain>
    </source>
</reference>
<evidence type="ECO:0000256" key="1">
    <source>
        <dbReference type="ARBA" id="ARBA00013260"/>
    </source>
</evidence>
<dbReference type="AlphaFoldDB" id="A0A931IHN7"/>
<dbReference type="GO" id="GO:0004045">
    <property type="term" value="F:peptidyl-tRNA hydrolase activity"/>
    <property type="evidence" value="ECO:0007669"/>
    <property type="project" value="UniProtKB-EC"/>
</dbReference>